<accession>A0ABR0H5W7</accession>
<dbReference type="Gene3D" id="2.60.20.10">
    <property type="entry name" value="Crystallins"/>
    <property type="match status" value="1"/>
</dbReference>
<evidence type="ECO:0000256" key="1">
    <source>
        <dbReference type="SAM" id="SignalP"/>
    </source>
</evidence>
<dbReference type="EMBL" id="JAFFHB010000008">
    <property type="protein sequence ID" value="KAK4663390.1"/>
    <property type="molecule type" value="Genomic_DNA"/>
</dbReference>
<evidence type="ECO:0000313" key="2">
    <source>
        <dbReference type="EMBL" id="KAK4663390.1"/>
    </source>
</evidence>
<dbReference type="GeneID" id="87926585"/>
<name>A0ABR0H5W7_9PEZI</name>
<keyword evidence="3" id="KW-1185">Reference proteome</keyword>
<keyword evidence="1" id="KW-0732">Signal</keyword>
<dbReference type="RefSeq" id="XP_062763356.1">
    <property type="nucleotide sequence ID" value="XM_062906357.1"/>
</dbReference>
<proteinExistence type="predicted"/>
<organism evidence="2 3">
    <name type="scientific">Podospora pseudopauciseta</name>
    <dbReference type="NCBI Taxonomy" id="2093780"/>
    <lineage>
        <taxon>Eukaryota</taxon>
        <taxon>Fungi</taxon>
        <taxon>Dikarya</taxon>
        <taxon>Ascomycota</taxon>
        <taxon>Pezizomycotina</taxon>
        <taxon>Sordariomycetes</taxon>
        <taxon>Sordariomycetidae</taxon>
        <taxon>Sordariales</taxon>
        <taxon>Podosporaceae</taxon>
        <taxon>Podospora</taxon>
    </lineage>
</organism>
<sequence>MLNLKSIITLLALGVFSASAAPAPGASPMAEAEQPALVDRQISVRVFACEHIRSQGACTTFNAPLGQCYNVPAAWNDRISTIINQDRQFRCVWFEHGSCSGRSYANQVDDNLGDGDGFFNDRISSIRCG</sequence>
<feature type="chain" id="PRO_5047053140" description="Beta/gamma crystallin 'Greek key' domain-containing protein" evidence="1">
    <location>
        <begin position="21"/>
        <end position="129"/>
    </location>
</feature>
<dbReference type="Proteomes" id="UP001326199">
    <property type="component" value="Unassembled WGS sequence"/>
</dbReference>
<evidence type="ECO:0000313" key="3">
    <source>
        <dbReference type="Proteomes" id="UP001326199"/>
    </source>
</evidence>
<evidence type="ECO:0008006" key="4">
    <source>
        <dbReference type="Google" id="ProtNLM"/>
    </source>
</evidence>
<gene>
    <name evidence="2" type="ORF">QC763_0098060</name>
</gene>
<protein>
    <recommendedName>
        <fullName evidence="4">Beta/gamma crystallin 'Greek key' domain-containing protein</fullName>
    </recommendedName>
</protein>
<comment type="caution">
    <text evidence="2">The sequence shown here is derived from an EMBL/GenBank/DDBJ whole genome shotgun (WGS) entry which is preliminary data.</text>
</comment>
<feature type="signal peptide" evidence="1">
    <location>
        <begin position="1"/>
        <end position="20"/>
    </location>
</feature>
<reference evidence="2 3" key="1">
    <citation type="journal article" date="2023" name="bioRxiv">
        <title>High-quality genome assemblies of four members of thePodospora anserinaspecies complex.</title>
        <authorList>
            <person name="Ament-Velasquez S.L."/>
            <person name="Vogan A.A."/>
            <person name="Wallerman O."/>
            <person name="Hartmann F."/>
            <person name="Gautier V."/>
            <person name="Silar P."/>
            <person name="Giraud T."/>
            <person name="Johannesson H."/>
        </authorList>
    </citation>
    <scope>NUCLEOTIDE SEQUENCE [LARGE SCALE GENOMIC DNA]</scope>
    <source>
        <strain evidence="2 3">CBS 411.78</strain>
    </source>
</reference>